<reference evidence="3" key="1">
    <citation type="journal article" date="2020" name="Fungal Divers.">
        <title>Resolving the Mortierellaceae phylogeny through synthesis of multi-gene phylogenetics and phylogenomics.</title>
        <authorList>
            <person name="Vandepol N."/>
            <person name="Liber J."/>
            <person name="Desiro A."/>
            <person name="Na H."/>
            <person name="Kennedy M."/>
            <person name="Barry K."/>
            <person name="Grigoriev I.V."/>
            <person name="Miller A.N."/>
            <person name="O'Donnell K."/>
            <person name="Stajich J.E."/>
            <person name="Bonito G."/>
        </authorList>
    </citation>
    <scope>NUCLEOTIDE SEQUENCE</scope>
    <source>
        <strain evidence="3">REB-010B</strain>
    </source>
</reference>
<feature type="transmembrane region" description="Helical" evidence="2">
    <location>
        <begin position="448"/>
        <end position="471"/>
    </location>
</feature>
<gene>
    <name evidence="3" type="ORF">BGZ99_001937</name>
</gene>
<feature type="compositionally biased region" description="Low complexity" evidence="1">
    <location>
        <begin position="520"/>
        <end position="529"/>
    </location>
</feature>
<dbReference type="OrthoDB" id="2417026at2759"/>
<accession>A0A9P6QZZ7</accession>
<feature type="compositionally biased region" description="Polar residues" evidence="1">
    <location>
        <begin position="120"/>
        <end position="143"/>
    </location>
</feature>
<proteinExistence type="predicted"/>
<comment type="caution">
    <text evidence="3">The sequence shown here is derived from an EMBL/GenBank/DDBJ whole genome shotgun (WGS) entry which is preliminary data.</text>
</comment>
<feature type="transmembrane region" description="Helical" evidence="2">
    <location>
        <begin position="391"/>
        <end position="414"/>
    </location>
</feature>
<feature type="region of interest" description="Disordered" evidence="1">
    <location>
        <begin position="512"/>
        <end position="543"/>
    </location>
</feature>
<feature type="region of interest" description="Disordered" evidence="1">
    <location>
        <begin position="120"/>
        <end position="167"/>
    </location>
</feature>
<feature type="transmembrane region" description="Helical" evidence="2">
    <location>
        <begin position="477"/>
        <end position="496"/>
    </location>
</feature>
<dbReference type="AlphaFoldDB" id="A0A9P6QZZ7"/>
<dbReference type="Proteomes" id="UP000738325">
    <property type="component" value="Unassembled WGS sequence"/>
</dbReference>
<keyword evidence="2" id="KW-0472">Membrane</keyword>
<feature type="region of interest" description="Disordered" evidence="1">
    <location>
        <begin position="242"/>
        <end position="271"/>
    </location>
</feature>
<feature type="compositionally biased region" description="Basic and acidic residues" evidence="1">
    <location>
        <begin position="242"/>
        <end position="261"/>
    </location>
</feature>
<evidence type="ECO:0000313" key="4">
    <source>
        <dbReference type="Proteomes" id="UP000738325"/>
    </source>
</evidence>
<evidence type="ECO:0000313" key="3">
    <source>
        <dbReference type="EMBL" id="KAG0305952.1"/>
    </source>
</evidence>
<evidence type="ECO:0000256" key="1">
    <source>
        <dbReference type="SAM" id="MobiDB-lite"/>
    </source>
</evidence>
<evidence type="ECO:0000256" key="2">
    <source>
        <dbReference type="SAM" id="Phobius"/>
    </source>
</evidence>
<keyword evidence="4" id="KW-1185">Reference proteome</keyword>
<sequence length="571" mass="63081">MGAIKRTLRTLRGDPPGYGPLALDLSATSSGESNMMHFAPSSPTLSEFESDNEIEIDVPGFSCICTTERQVQRQKRQQVSTLPRPKTIILASLGLWTVLMALSASMGFNSVSIPALSSSIRPTTITGSPSKPITSTQEDNSNDGMIDLSLWEPSSSLGHGSDDHASEKTLPEWPVMRQGGFIDDVDDNSNALESEREQEEFIESMTSLLGLNFDDLDRDANMKVEEPFATIKTKVVLLNRRDSEHQQQQHSEEKASDKEETTADQAEDVTEQDIEDFFEPDWLEALTMDPEDAHVFHDFLAQLEAEDAATAEQQPSVIEAADEFVVASLLENNLGCGYRPAFLPTFMVQFTPDWLKNAPTTIQNLFVANGNVASTSSPHTAHTRSQVFDYLFGWTDVMIVAVAMSLGGLLAGLAHAKTGYYQLLEQHYARYYDSPYGYTLTAGGSTSWTTLTSCLIISASAFALTLLMIFAECWDVPSVYFVGIGIAGMILVHAWIPNIVLMVDTTESDSDDVEFDNEYNDGNNDANGDNGDEEKTVRDTWASPLTERRNACSLDESRRWERHTLRANKNA</sequence>
<keyword evidence="2" id="KW-0812">Transmembrane</keyword>
<protein>
    <submittedName>
        <fullName evidence="3">Uncharacterized protein</fullName>
    </submittedName>
</protein>
<keyword evidence="2" id="KW-1133">Transmembrane helix</keyword>
<organism evidence="3 4">
    <name type="scientific">Dissophora globulifera</name>
    <dbReference type="NCBI Taxonomy" id="979702"/>
    <lineage>
        <taxon>Eukaryota</taxon>
        <taxon>Fungi</taxon>
        <taxon>Fungi incertae sedis</taxon>
        <taxon>Mucoromycota</taxon>
        <taxon>Mortierellomycotina</taxon>
        <taxon>Mortierellomycetes</taxon>
        <taxon>Mortierellales</taxon>
        <taxon>Mortierellaceae</taxon>
        <taxon>Dissophora</taxon>
    </lineage>
</organism>
<dbReference type="EMBL" id="JAAAIP010001520">
    <property type="protein sequence ID" value="KAG0305952.1"/>
    <property type="molecule type" value="Genomic_DNA"/>
</dbReference>
<name>A0A9P6QZZ7_9FUNG</name>